<reference evidence="4 5" key="1">
    <citation type="journal article" date="2012" name="Stand. Genomic Sci.">
        <title>Complete genome sequence of the facultatively chemolithoautotrophic and methylotrophic alpha Proteobacterium Starkeya novella type strain (ATCC 8093(T)).</title>
        <authorList>
            <person name="Kappler U."/>
            <person name="Davenport K."/>
            <person name="Beatson S."/>
            <person name="Lucas S."/>
            <person name="Lapidus A."/>
            <person name="Copeland A."/>
            <person name="Berry K.W."/>
            <person name="Glavina Del Rio T."/>
            <person name="Hammon N."/>
            <person name="Dalin E."/>
            <person name="Tice H."/>
            <person name="Pitluck S."/>
            <person name="Richardson P."/>
            <person name="Bruce D."/>
            <person name="Goodwin L.A."/>
            <person name="Han C."/>
            <person name="Tapia R."/>
            <person name="Detter J.C."/>
            <person name="Chang Y.J."/>
            <person name="Jeffries C.D."/>
            <person name="Land M."/>
            <person name="Hauser L."/>
            <person name="Kyrpides N.C."/>
            <person name="Goker M."/>
            <person name="Ivanova N."/>
            <person name="Klenk H.P."/>
            <person name="Woyke T."/>
        </authorList>
    </citation>
    <scope>NUCLEOTIDE SEQUENCE [LARGE SCALE GENOMIC DNA]</scope>
    <source>
        <strain evidence="5">ATCC 8093 / DSM 506 / JCM 20403 / CCM 1077 / IAM 12100 / NBRC 12443 / NCIMB 10456</strain>
    </source>
</reference>
<keyword evidence="1 2" id="KW-0732">Signal</keyword>
<feature type="signal peptide" evidence="2">
    <location>
        <begin position="1"/>
        <end position="18"/>
    </location>
</feature>
<keyword evidence="5" id="KW-1185">Reference proteome</keyword>
<dbReference type="Pfam" id="PF13505">
    <property type="entry name" value="OMP_b-brl"/>
    <property type="match status" value="1"/>
</dbReference>
<evidence type="ECO:0000256" key="1">
    <source>
        <dbReference type="ARBA" id="ARBA00022729"/>
    </source>
</evidence>
<dbReference type="Gene3D" id="2.40.160.20">
    <property type="match status" value="1"/>
</dbReference>
<dbReference type="EMBL" id="CP002026">
    <property type="protein sequence ID" value="ADH90280.1"/>
    <property type="molecule type" value="Genomic_DNA"/>
</dbReference>
<sequence length="222" mass="23834">MQAGLLAAVMFPAVTAKAADVGLDMGADMSAEDLLAKAPKLEETSGWYLRGDVGYVFNELPDWAEVPIFPVILSPELDDAWMFGIGAGVRLNDVWRIDVTADYRTKADYAALGLSADYSTTTILANVYADLGTWSNLTPYVGAGIGGGYISASDIEALGVSVGDIDGWGFAWALMGGVAVNLAPNWQLDLGYRYVNLDDVTNTLNFHQSAHEVRVGVRYLLD</sequence>
<evidence type="ECO:0000313" key="4">
    <source>
        <dbReference type="EMBL" id="ADH90280.1"/>
    </source>
</evidence>
<feature type="domain" description="Outer membrane protein beta-barrel" evidence="3">
    <location>
        <begin position="41"/>
        <end position="218"/>
    </location>
</feature>
<evidence type="ECO:0000313" key="5">
    <source>
        <dbReference type="Proteomes" id="UP000006633"/>
    </source>
</evidence>
<dbReference type="HOGENOM" id="CLU_057473_0_0_5"/>
<dbReference type="KEGG" id="sno:Snov_3005"/>
<gene>
    <name evidence="4" type="ordered locus">Snov_3005</name>
</gene>
<name>D7A749_ANCN5</name>
<dbReference type="RefSeq" id="WP_013167783.1">
    <property type="nucleotide sequence ID" value="NC_014217.1"/>
</dbReference>
<dbReference type="AlphaFoldDB" id="D7A749"/>
<dbReference type="InterPro" id="IPR027385">
    <property type="entry name" value="Beta-barrel_OMP"/>
</dbReference>
<organism evidence="4 5">
    <name type="scientific">Ancylobacter novellus (strain ATCC 8093 / DSM 506 / JCM 20403 / CCM 1077 / IAM 12100 / NBRC 12443 / NCIMB 10456)</name>
    <name type="common">Starkeya novella</name>
    <dbReference type="NCBI Taxonomy" id="639283"/>
    <lineage>
        <taxon>Bacteria</taxon>
        <taxon>Pseudomonadati</taxon>
        <taxon>Pseudomonadota</taxon>
        <taxon>Alphaproteobacteria</taxon>
        <taxon>Hyphomicrobiales</taxon>
        <taxon>Xanthobacteraceae</taxon>
        <taxon>Ancylobacter</taxon>
    </lineage>
</organism>
<feature type="chain" id="PRO_5003092590" evidence="2">
    <location>
        <begin position="19"/>
        <end position="222"/>
    </location>
</feature>
<dbReference type="SUPFAM" id="SSF56925">
    <property type="entry name" value="OMPA-like"/>
    <property type="match status" value="1"/>
</dbReference>
<evidence type="ECO:0000256" key="2">
    <source>
        <dbReference type="SAM" id="SignalP"/>
    </source>
</evidence>
<dbReference type="eggNOG" id="COG3637">
    <property type="taxonomic scope" value="Bacteria"/>
</dbReference>
<dbReference type="STRING" id="639283.Snov_3005"/>
<dbReference type="InterPro" id="IPR011250">
    <property type="entry name" value="OMP/PagP_B-barrel"/>
</dbReference>
<evidence type="ECO:0000259" key="3">
    <source>
        <dbReference type="Pfam" id="PF13505"/>
    </source>
</evidence>
<dbReference type="Proteomes" id="UP000006633">
    <property type="component" value="Chromosome"/>
</dbReference>
<accession>D7A749</accession>
<protein>
    <submittedName>
        <fullName evidence="4">Porin opacity type</fullName>
    </submittedName>
</protein>
<proteinExistence type="predicted"/>